<dbReference type="HOGENOM" id="CLU_1946720_0_0_10"/>
<organism evidence="1 2">
    <name type="scientific">Parabacteroides goldsteinii DSM 19448 = WAL 12034</name>
    <dbReference type="NCBI Taxonomy" id="927665"/>
    <lineage>
        <taxon>Bacteria</taxon>
        <taxon>Pseudomonadati</taxon>
        <taxon>Bacteroidota</taxon>
        <taxon>Bacteroidia</taxon>
        <taxon>Bacteroidales</taxon>
        <taxon>Tannerellaceae</taxon>
        <taxon>Parabacteroides</taxon>
    </lineage>
</organism>
<accession>A0A0F5ITC5</accession>
<dbReference type="EMBL" id="AQHV01000021">
    <property type="protein sequence ID" value="KKB48738.1"/>
    <property type="molecule type" value="Genomic_DNA"/>
</dbReference>
<dbReference type="Proteomes" id="UP000033047">
    <property type="component" value="Unassembled WGS sequence"/>
</dbReference>
<gene>
    <name evidence="1" type="ORF">HMPREF1535_03967</name>
</gene>
<name>A0A0F5ITC5_9BACT</name>
<reference evidence="1 2" key="1">
    <citation type="submission" date="2013-04" db="EMBL/GenBank/DDBJ databases">
        <title>The Genome Sequence of Parabacteroides goldsteinii DSM 19448.</title>
        <authorList>
            <consortium name="The Broad Institute Genomics Platform"/>
            <person name="Earl A."/>
            <person name="Ward D."/>
            <person name="Feldgarden M."/>
            <person name="Gevers D."/>
            <person name="Martens E."/>
            <person name="Sakamoto M."/>
            <person name="Benno Y."/>
            <person name="Song Y."/>
            <person name="Liu C."/>
            <person name="Lee J."/>
            <person name="Bolanos M."/>
            <person name="Vaisanen M.L."/>
            <person name="Finegold S.M."/>
            <person name="Walker B."/>
            <person name="Young S."/>
            <person name="Zeng Q."/>
            <person name="Gargeya S."/>
            <person name="Fitzgerald M."/>
            <person name="Haas B."/>
            <person name="Abouelleil A."/>
            <person name="Allen A.W."/>
            <person name="Alvarado L."/>
            <person name="Arachchi H.M."/>
            <person name="Berlin A.M."/>
            <person name="Chapman S.B."/>
            <person name="Gainer-Dewar J."/>
            <person name="Goldberg J."/>
            <person name="Griggs A."/>
            <person name="Gujja S."/>
            <person name="Hansen M."/>
            <person name="Howarth C."/>
            <person name="Imamovic A."/>
            <person name="Ireland A."/>
            <person name="Larimer J."/>
            <person name="McCowan C."/>
            <person name="Murphy C."/>
            <person name="Pearson M."/>
            <person name="Poon T.W."/>
            <person name="Priest M."/>
            <person name="Roberts A."/>
            <person name="Saif S."/>
            <person name="Shea T."/>
            <person name="Sisk P."/>
            <person name="Sykes S."/>
            <person name="Wortman J."/>
            <person name="Nusbaum C."/>
            <person name="Birren B."/>
        </authorList>
    </citation>
    <scope>NUCLEOTIDE SEQUENCE [LARGE SCALE GENOMIC DNA]</scope>
    <source>
        <strain evidence="1 2">DSM 19448</strain>
    </source>
</reference>
<sequence>MTGRNLAYTYLEEVIEKNDDKIGLILMLIPVLACNDTKSTSRWDSLRTQFFENNKELILLQLGYTNLVEAFEKIPLDEKGKTKVIELFLEMREAGLLGDISYGRLAAALLTIFEMNCTKEYLSSHLSHS</sequence>
<dbReference type="PATRIC" id="fig|927665.4.peg.4075"/>
<evidence type="ECO:0000313" key="2">
    <source>
        <dbReference type="Proteomes" id="UP000033047"/>
    </source>
</evidence>
<dbReference type="RefSeq" id="WP_046147184.1">
    <property type="nucleotide sequence ID" value="NZ_KQ033913.1"/>
</dbReference>
<comment type="caution">
    <text evidence="1">The sequence shown here is derived from an EMBL/GenBank/DDBJ whole genome shotgun (WGS) entry which is preliminary data.</text>
</comment>
<evidence type="ECO:0000313" key="1">
    <source>
        <dbReference type="EMBL" id="KKB48738.1"/>
    </source>
</evidence>
<protein>
    <submittedName>
        <fullName evidence="1">Uncharacterized protein</fullName>
    </submittedName>
</protein>
<proteinExistence type="predicted"/>
<dbReference type="AlphaFoldDB" id="A0A0F5ITC5"/>